<evidence type="ECO:0000313" key="3">
    <source>
        <dbReference type="Proteomes" id="UP001611450"/>
    </source>
</evidence>
<accession>A0ABW7WJI5</accession>
<evidence type="ECO:0000313" key="2">
    <source>
        <dbReference type="EMBL" id="MFI2321833.1"/>
    </source>
</evidence>
<dbReference type="EMBL" id="JBIRXV010000002">
    <property type="protein sequence ID" value="MFI2321833.1"/>
    <property type="molecule type" value="Genomic_DNA"/>
</dbReference>
<sequence>MLYRLLADATAVTHFAFVAYVVVGGFLAWRFGRTIWLHLLAVCWGFSTIVFGFECPLTHLENWARERAGEQRLPSSGFIDHYLTGVIYPENALGLVRATVAALVVASWIGYALALRRRAAPAGAHAPR</sequence>
<dbReference type="Proteomes" id="UP001611450">
    <property type="component" value="Unassembled WGS sequence"/>
</dbReference>
<dbReference type="InterPro" id="IPR021218">
    <property type="entry name" value="DUF2784"/>
</dbReference>
<name>A0ABW7WJI5_9NOCA</name>
<proteinExistence type="predicted"/>
<dbReference type="Pfam" id="PF10861">
    <property type="entry name" value="DUF2784"/>
    <property type="match status" value="1"/>
</dbReference>
<evidence type="ECO:0000256" key="1">
    <source>
        <dbReference type="SAM" id="Phobius"/>
    </source>
</evidence>
<protein>
    <submittedName>
        <fullName evidence="2">DUF2784 domain-containing protein</fullName>
    </submittedName>
</protein>
<gene>
    <name evidence="2" type="ORF">ACH47G_15210</name>
</gene>
<dbReference type="RefSeq" id="WP_396947542.1">
    <property type="nucleotide sequence ID" value="NZ_JBIRXV010000002.1"/>
</dbReference>
<organism evidence="2 3">
    <name type="scientific">Nocardia beijingensis</name>
    <dbReference type="NCBI Taxonomy" id="95162"/>
    <lineage>
        <taxon>Bacteria</taxon>
        <taxon>Bacillati</taxon>
        <taxon>Actinomycetota</taxon>
        <taxon>Actinomycetes</taxon>
        <taxon>Mycobacteriales</taxon>
        <taxon>Nocardiaceae</taxon>
        <taxon>Nocardia</taxon>
    </lineage>
</organism>
<keyword evidence="1" id="KW-0472">Membrane</keyword>
<comment type="caution">
    <text evidence="2">The sequence shown here is derived from an EMBL/GenBank/DDBJ whole genome shotgun (WGS) entry which is preliminary data.</text>
</comment>
<feature type="transmembrane region" description="Helical" evidence="1">
    <location>
        <begin position="36"/>
        <end position="53"/>
    </location>
</feature>
<keyword evidence="1" id="KW-1133">Transmembrane helix</keyword>
<feature type="transmembrane region" description="Helical" evidence="1">
    <location>
        <begin position="92"/>
        <end position="114"/>
    </location>
</feature>
<reference evidence="2 3" key="1">
    <citation type="submission" date="2024-10" db="EMBL/GenBank/DDBJ databases">
        <title>The Natural Products Discovery Center: Release of the First 8490 Sequenced Strains for Exploring Actinobacteria Biosynthetic Diversity.</title>
        <authorList>
            <person name="Kalkreuter E."/>
            <person name="Kautsar S.A."/>
            <person name="Yang D."/>
            <person name="Bader C.D."/>
            <person name="Teijaro C.N."/>
            <person name="Fluegel L."/>
            <person name="Davis C.M."/>
            <person name="Simpson J.R."/>
            <person name="Lauterbach L."/>
            <person name="Steele A.D."/>
            <person name="Gui C."/>
            <person name="Meng S."/>
            <person name="Li G."/>
            <person name="Viehrig K."/>
            <person name="Ye F."/>
            <person name="Su P."/>
            <person name="Kiefer A.F."/>
            <person name="Nichols A."/>
            <person name="Cepeda A.J."/>
            <person name="Yan W."/>
            <person name="Fan B."/>
            <person name="Jiang Y."/>
            <person name="Adhikari A."/>
            <person name="Zheng C.-J."/>
            <person name="Schuster L."/>
            <person name="Cowan T.M."/>
            <person name="Smanski M.J."/>
            <person name="Chevrette M.G."/>
            <person name="De Carvalho L.P.S."/>
            <person name="Shen B."/>
        </authorList>
    </citation>
    <scope>NUCLEOTIDE SEQUENCE [LARGE SCALE GENOMIC DNA]</scope>
    <source>
        <strain evidence="2 3">NPDC019626</strain>
    </source>
</reference>
<keyword evidence="1" id="KW-0812">Transmembrane</keyword>
<keyword evidence="3" id="KW-1185">Reference proteome</keyword>
<feature type="transmembrane region" description="Helical" evidence="1">
    <location>
        <begin position="12"/>
        <end position="29"/>
    </location>
</feature>